<organism evidence="2 3">
    <name type="scientific">Zhihengliuella halotolerans</name>
    <dbReference type="NCBI Taxonomy" id="370736"/>
    <lineage>
        <taxon>Bacteria</taxon>
        <taxon>Bacillati</taxon>
        <taxon>Actinomycetota</taxon>
        <taxon>Actinomycetes</taxon>
        <taxon>Micrococcales</taxon>
        <taxon>Micrococcaceae</taxon>
        <taxon>Zhihengliuella</taxon>
    </lineage>
</organism>
<dbReference type="SUPFAM" id="SSF55331">
    <property type="entry name" value="Tautomerase/MIF"/>
    <property type="match status" value="1"/>
</dbReference>
<evidence type="ECO:0000256" key="1">
    <source>
        <dbReference type="SAM" id="MobiDB-lite"/>
    </source>
</evidence>
<evidence type="ECO:0000313" key="2">
    <source>
        <dbReference type="EMBL" id="RZU63265.1"/>
    </source>
</evidence>
<dbReference type="OrthoDB" id="3711227at2"/>
<accession>A0A4Q8AHI9</accession>
<feature type="region of interest" description="Disordered" evidence="1">
    <location>
        <begin position="1"/>
        <end position="22"/>
    </location>
</feature>
<dbReference type="RefSeq" id="WP_130451683.1">
    <property type="nucleotide sequence ID" value="NZ_SHLA01000001.1"/>
</dbReference>
<proteinExistence type="predicted"/>
<dbReference type="Proteomes" id="UP000292685">
    <property type="component" value="Unassembled WGS sequence"/>
</dbReference>
<protein>
    <submittedName>
        <fullName evidence="2">Uncharacterized protein</fullName>
    </submittedName>
</protein>
<gene>
    <name evidence="2" type="ORF">EV380_2877</name>
</gene>
<name>A0A4Q8AHI9_9MICC</name>
<reference evidence="2 3" key="1">
    <citation type="submission" date="2019-02" db="EMBL/GenBank/DDBJ databases">
        <title>Sequencing the genomes of 1000 actinobacteria strains.</title>
        <authorList>
            <person name="Klenk H.-P."/>
        </authorList>
    </citation>
    <scope>NUCLEOTIDE SEQUENCE [LARGE SCALE GENOMIC DNA]</scope>
    <source>
        <strain evidence="2 3">DSM 17364</strain>
    </source>
</reference>
<dbReference type="EMBL" id="SHLA01000001">
    <property type="protein sequence ID" value="RZU63265.1"/>
    <property type="molecule type" value="Genomic_DNA"/>
</dbReference>
<keyword evidence="3" id="KW-1185">Reference proteome</keyword>
<evidence type="ECO:0000313" key="3">
    <source>
        <dbReference type="Proteomes" id="UP000292685"/>
    </source>
</evidence>
<sequence length="190" mass="20958">MEMTPGPGGPPSCDRSEDDIWDRLDLPPDAHERACPHCTQQRERLQPLLEATRRWRTDPEETAEEDAALERIRRSAMEGIRAEIRRGRRVRVKVSQRGPIDISVFVLNEVIRRAADSVEGIELGRHGASSATDASGHPAVVCQVNVQMRPGERAVDLSNRLRAAVTDALAAELGVTPASVDITVEDIIDE</sequence>
<dbReference type="AlphaFoldDB" id="A0A4Q8AHI9"/>
<dbReference type="InterPro" id="IPR014347">
    <property type="entry name" value="Tautomerase/MIF_sf"/>
</dbReference>
<comment type="caution">
    <text evidence="2">The sequence shown here is derived from an EMBL/GenBank/DDBJ whole genome shotgun (WGS) entry which is preliminary data.</text>
</comment>